<name>A0ABV6DT65_9BACL</name>
<proteinExistence type="predicted"/>
<evidence type="ECO:0000313" key="3">
    <source>
        <dbReference type="Proteomes" id="UP001589776"/>
    </source>
</evidence>
<accession>A0ABV6DT65</accession>
<dbReference type="RefSeq" id="WP_377473465.1">
    <property type="nucleotide sequence ID" value="NZ_JBHLWN010000105.1"/>
</dbReference>
<organism evidence="2 3">
    <name type="scientific">Paenibacillus chartarius</name>
    <dbReference type="NCBI Taxonomy" id="747481"/>
    <lineage>
        <taxon>Bacteria</taxon>
        <taxon>Bacillati</taxon>
        <taxon>Bacillota</taxon>
        <taxon>Bacilli</taxon>
        <taxon>Bacillales</taxon>
        <taxon>Paenibacillaceae</taxon>
        <taxon>Paenibacillus</taxon>
    </lineage>
</organism>
<gene>
    <name evidence="2" type="ORF">ACFFK0_26060</name>
</gene>
<feature type="region of interest" description="Disordered" evidence="1">
    <location>
        <begin position="1"/>
        <end position="30"/>
    </location>
</feature>
<comment type="caution">
    <text evidence="2">The sequence shown here is derived from an EMBL/GenBank/DDBJ whole genome shotgun (WGS) entry which is preliminary data.</text>
</comment>
<feature type="compositionally biased region" description="Basic and acidic residues" evidence="1">
    <location>
        <begin position="1"/>
        <end position="10"/>
    </location>
</feature>
<keyword evidence="3" id="KW-1185">Reference proteome</keyword>
<dbReference type="Proteomes" id="UP001589776">
    <property type="component" value="Unassembled WGS sequence"/>
</dbReference>
<protein>
    <submittedName>
        <fullName evidence="2">Uncharacterized protein</fullName>
    </submittedName>
</protein>
<reference evidence="2 3" key="1">
    <citation type="submission" date="2024-09" db="EMBL/GenBank/DDBJ databases">
        <authorList>
            <person name="Sun Q."/>
            <person name="Mori K."/>
        </authorList>
    </citation>
    <scope>NUCLEOTIDE SEQUENCE [LARGE SCALE GENOMIC DNA]</scope>
    <source>
        <strain evidence="2 3">CCM 7759</strain>
    </source>
</reference>
<evidence type="ECO:0000256" key="1">
    <source>
        <dbReference type="SAM" id="MobiDB-lite"/>
    </source>
</evidence>
<sequence>MPDNREEPNYFEHMTNYGIPTPPENEDIGPLDSVSEWVEAMVDEVEHDLVGDEHTAHAKERKTERGK</sequence>
<evidence type="ECO:0000313" key="2">
    <source>
        <dbReference type="EMBL" id="MFC0215866.1"/>
    </source>
</evidence>
<dbReference type="EMBL" id="JBHLWN010000105">
    <property type="protein sequence ID" value="MFC0215866.1"/>
    <property type="molecule type" value="Genomic_DNA"/>
</dbReference>